<dbReference type="Pfam" id="PF03928">
    <property type="entry name" value="HbpS-like"/>
    <property type="match status" value="1"/>
</dbReference>
<evidence type="ECO:0000313" key="1">
    <source>
        <dbReference type="EMBL" id="KJH80470.1"/>
    </source>
</evidence>
<protein>
    <recommendedName>
        <fullName evidence="3">Heme-binding protein</fullName>
    </recommendedName>
</protein>
<reference evidence="1 2" key="1">
    <citation type="submission" date="2015-02" db="EMBL/GenBank/DDBJ databases">
        <title>Draft genome sequence of Pseudomonas stutzeri NT0128 isolated from wheat (Triticum turgidum) rhizosphere.</title>
        <authorList>
            <person name="Tovi N."/>
            <person name="Frenk S."/>
            <person name="Hadar Y."/>
            <person name="Minz D."/>
        </authorList>
    </citation>
    <scope>NUCLEOTIDE SEQUENCE [LARGE SCALE GENOMIC DNA]</scope>
    <source>
        <strain evidence="1 2">NT0128</strain>
    </source>
</reference>
<name>A0A0D9AHE6_STUST</name>
<dbReference type="RefSeq" id="WP_045163095.1">
    <property type="nucleotide sequence ID" value="NZ_JYHV01000029.1"/>
</dbReference>
<dbReference type="SUPFAM" id="SSF143744">
    <property type="entry name" value="GlcG-like"/>
    <property type="match status" value="1"/>
</dbReference>
<sequence>MSKLLRVVPSITLSLAREILACVIEEAERQEVAVSVAIVGAGGEVVLTAHMDGAPPPSRAIALSKAMTAAAFRDSTAEWEERLACCSAMVRQGLPLQPGLAFFGGGEPFVHQGDVIGAVGLSGASESVDVACARAASERVKALLQGLPD</sequence>
<dbReference type="OrthoDB" id="1684899at2"/>
<evidence type="ECO:0000313" key="2">
    <source>
        <dbReference type="Proteomes" id="UP000032487"/>
    </source>
</evidence>
<evidence type="ECO:0008006" key="3">
    <source>
        <dbReference type="Google" id="ProtNLM"/>
    </source>
</evidence>
<dbReference type="PANTHER" id="PTHR34309">
    <property type="entry name" value="SLR1406 PROTEIN"/>
    <property type="match status" value="1"/>
</dbReference>
<dbReference type="EMBL" id="JYHV01000029">
    <property type="protein sequence ID" value="KJH80470.1"/>
    <property type="molecule type" value="Genomic_DNA"/>
</dbReference>
<comment type="caution">
    <text evidence="1">The sequence shown here is derived from an EMBL/GenBank/DDBJ whole genome shotgun (WGS) entry which is preliminary data.</text>
</comment>
<dbReference type="InterPro" id="IPR038084">
    <property type="entry name" value="PduO/GlcC-like_sf"/>
</dbReference>
<organism evidence="1 2">
    <name type="scientific">Stutzerimonas stutzeri</name>
    <name type="common">Pseudomonas stutzeri</name>
    <dbReference type="NCBI Taxonomy" id="316"/>
    <lineage>
        <taxon>Bacteria</taxon>
        <taxon>Pseudomonadati</taxon>
        <taxon>Pseudomonadota</taxon>
        <taxon>Gammaproteobacteria</taxon>
        <taxon>Pseudomonadales</taxon>
        <taxon>Pseudomonadaceae</taxon>
        <taxon>Stutzerimonas</taxon>
    </lineage>
</organism>
<dbReference type="AlphaFoldDB" id="A0A0D9AHE6"/>
<proteinExistence type="predicted"/>
<dbReference type="Gene3D" id="3.30.450.150">
    <property type="entry name" value="Haem-degrading domain"/>
    <property type="match status" value="1"/>
</dbReference>
<accession>A0A0D9AHE6</accession>
<dbReference type="Proteomes" id="UP000032487">
    <property type="component" value="Unassembled WGS sequence"/>
</dbReference>
<dbReference type="InterPro" id="IPR005624">
    <property type="entry name" value="PduO/GlcC-like"/>
</dbReference>
<gene>
    <name evidence="1" type="ORF">UF78_15460</name>
</gene>
<dbReference type="PANTHER" id="PTHR34309:SF1">
    <property type="entry name" value="PROTEIN GLCG"/>
    <property type="match status" value="1"/>
</dbReference>
<dbReference type="InterPro" id="IPR052517">
    <property type="entry name" value="GlcG_carb_metab_protein"/>
</dbReference>
<dbReference type="PATRIC" id="fig|316.101.peg.3858"/>